<sequence>MAEHSIYSTSTGFHPLCLLVAPFSRIWNTPTGSRPALIPSHQPACPIWAPGTWKTLPRSRNHPTCQARKRTHD</sequence>
<protein>
    <submittedName>
        <fullName evidence="1">Uncharacterized protein</fullName>
    </submittedName>
</protein>
<dbReference type="AlphaFoldDB" id="A0A3N4KNE7"/>
<evidence type="ECO:0000313" key="1">
    <source>
        <dbReference type="EMBL" id="RPB12057.1"/>
    </source>
</evidence>
<name>A0A3N4KNE7_9PEZI</name>
<keyword evidence="2" id="KW-1185">Reference proteome</keyword>
<reference evidence="1 2" key="1">
    <citation type="journal article" date="2018" name="Nat. Ecol. Evol.">
        <title>Pezizomycetes genomes reveal the molecular basis of ectomycorrhizal truffle lifestyle.</title>
        <authorList>
            <person name="Murat C."/>
            <person name="Payen T."/>
            <person name="Noel B."/>
            <person name="Kuo A."/>
            <person name="Morin E."/>
            <person name="Chen J."/>
            <person name="Kohler A."/>
            <person name="Krizsan K."/>
            <person name="Balestrini R."/>
            <person name="Da Silva C."/>
            <person name="Montanini B."/>
            <person name="Hainaut M."/>
            <person name="Levati E."/>
            <person name="Barry K.W."/>
            <person name="Belfiori B."/>
            <person name="Cichocki N."/>
            <person name="Clum A."/>
            <person name="Dockter R.B."/>
            <person name="Fauchery L."/>
            <person name="Guy J."/>
            <person name="Iotti M."/>
            <person name="Le Tacon F."/>
            <person name="Lindquist E.A."/>
            <person name="Lipzen A."/>
            <person name="Malagnac F."/>
            <person name="Mello A."/>
            <person name="Molinier V."/>
            <person name="Miyauchi S."/>
            <person name="Poulain J."/>
            <person name="Riccioni C."/>
            <person name="Rubini A."/>
            <person name="Sitrit Y."/>
            <person name="Splivallo R."/>
            <person name="Traeger S."/>
            <person name="Wang M."/>
            <person name="Zifcakova L."/>
            <person name="Wipf D."/>
            <person name="Zambonelli A."/>
            <person name="Paolocci F."/>
            <person name="Nowrousian M."/>
            <person name="Ottonello S."/>
            <person name="Baldrian P."/>
            <person name="Spatafora J.W."/>
            <person name="Henrissat B."/>
            <person name="Nagy L.G."/>
            <person name="Aury J.M."/>
            <person name="Wincker P."/>
            <person name="Grigoriev I.V."/>
            <person name="Bonfante P."/>
            <person name="Martin F.M."/>
        </authorList>
    </citation>
    <scope>NUCLEOTIDE SEQUENCE [LARGE SCALE GENOMIC DNA]</scope>
    <source>
        <strain evidence="1 2">CCBAS932</strain>
    </source>
</reference>
<dbReference type="Proteomes" id="UP000277580">
    <property type="component" value="Unassembled WGS sequence"/>
</dbReference>
<evidence type="ECO:0000313" key="2">
    <source>
        <dbReference type="Proteomes" id="UP000277580"/>
    </source>
</evidence>
<dbReference type="EMBL" id="ML119131">
    <property type="protein sequence ID" value="RPB12057.1"/>
    <property type="molecule type" value="Genomic_DNA"/>
</dbReference>
<accession>A0A3N4KNE7</accession>
<proteinExistence type="predicted"/>
<gene>
    <name evidence="1" type="ORF">P167DRAFT_175243</name>
</gene>
<dbReference type="InParanoid" id="A0A3N4KNE7"/>
<organism evidence="1 2">
    <name type="scientific">Morchella conica CCBAS932</name>
    <dbReference type="NCBI Taxonomy" id="1392247"/>
    <lineage>
        <taxon>Eukaryota</taxon>
        <taxon>Fungi</taxon>
        <taxon>Dikarya</taxon>
        <taxon>Ascomycota</taxon>
        <taxon>Pezizomycotina</taxon>
        <taxon>Pezizomycetes</taxon>
        <taxon>Pezizales</taxon>
        <taxon>Morchellaceae</taxon>
        <taxon>Morchella</taxon>
    </lineage>
</organism>